<accession>A0A9D3X899</accession>
<name>A0A9D3X899_9SAUR</name>
<dbReference type="AlphaFoldDB" id="A0A9D3X899"/>
<sequence length="130" mass="14878">MFGIGNAYIMAFLQYRPKGFEYLDVQKVNFASESELSRPGEYGYGRIRKTKDFPKQRFFFLRPHCWFPKTMSVSAALGRSAGGDLGSAYLHIIFVIKLRKIKLHNLSCCPVYNCKFDASVQTALSRDYGK</sequence>
<gene>
    <name evidence="1" type="ORF">KIL84_022224</name>
</gene>
<dbReference type="EMBL" id="JAHDVG010000476">
    <property type="protein sequence ID" value="KAH1175699.1"/>
    <property type="molecule type" value="Genomic_DNA"/>
</dbReference>
<protein>
    <submittedName>
        <fullName evidence="1">Uncharacterized protein</fullName>
    </submittedName>
</protein>
<reference evidence="1" key="1">
    <citation type="submission" date="2021-09" db="EMBL/GenBank/DDBJ databases">
        <title>The genome of Mauremys mutica provides insights into the evolution of semi-aquatic lifestyle.</title>
        <authorList>
            <person name="Gong S."/>
            <person name="Gao Y."/>
        </authorList>
    </citation>
    <scope>NUCLEOTIDE SEQUENCE</scope>
    <source>
        <strain evidence="1">MM-2020</strain>
        <tissue evidence="1">Muscle</tissue>
    </source>
</reference>
<comment type="caution">
    <text evidence="1">The sequence shown here is derived from an EMBL/GenBank/DDBJ whole genome shotgun (WGS) entry which is preliminary data.</text>
</comment>
<dbReference type="Proteomes" id="UP000827986">
    <property type="component" value="Unassembled WGS sequence"/>
</dbReference>
<organism evidence="1 2">
    <name type="scientific">Mauremys mutica</name>
    <name type="common">yellowpond turtle</name>
    <dbReference type="NCBI Taxonomy" id="74926"/>
    <lineage>
        <taxon>Eukaryota</taxon>
        <taxon>Metazoa</taxon>
        <taxon>Chordata</taxon>
        <taxon>Craniata</taxon>
        <taxon>Vertebrata</taxon>
        <taxon>Euteleostomi</taxon>
        <taxon>Archelosauria</taxon>
        <taxon>Testudinata</taxon>
        <taxon>Testudines</taxon>
        <taxon>Cryptodira</taxon>
        <taxon>Durocryptodira</taxon>
        <taxon>Testudinoidea</taxon>
        <taxon>Geoemydidae</taxon>
        <taxon>Geoemydinae</taxon>
        <taxon>Mauremys</taxon>
    </lineage>
</organism>
<evidence type="ECO:0000313" key="2">
    <source>
        <dbReference type="Proteomes" id="UP000827986"/>
    </source>
</evidence>
<keyword evidence="2" id="KW-1185">Reference proteome</keyword>
<evidence type="ECO:0000313" key="1">
    <source>
        <dbReference type="EMBL" id="KAH1175699.1"/>
    </source>
</evidence>
<proteinExistence type="predicted"/>